<evidence type="ECO:0000256" key="3">
    <source>
        <dbReference type="ARBA" id="ARBA00013194"/>
    </source>
</evidence>
<feature type="compositionally biased region" description="Low complexity" evidence="15">
    <location>
        <begin position="457"/>
        <end position="467"/>
    </location>
</feature>
<dbReference type="InterPro" id="IPR005215">
    <property type="entry name" value="Trig_fac"/>
</dbReference>
<evidence type="ECO:0000256" key="14">
    <source>
        <dbReference type="RuleBase" id="RU003914"/>
    </source>
</evidence>
<feature type="region of interest" description="Disordered" evidence="15">
    <location>
        <begin position="438"/>
        <end position="467"/>
    </location>
</feature>
<dbReference type="PANTHER" id="PTHR30560">
    <property type="entry name" value="TRIGGER FACTOR CHAPERONE AND PEPTIDYL-PROLYL CIS/TRANS ISOMERASE"/>
    <property type="match status" value="1"/>
</dbReference>
<dbReference type="GO" id="GO:0051083">
    <property type="term" value="P:'de novo' cotranslational protein folding"/>
    <property type="evidence" value="ECO:0007669"/>
    <property type="project" value="TreeGrafter"/>
</dbReference>
<dbReference type="FunFam" id="3.30.70.1050:FF:000004">
    <property type="entry name" value="Trigger factor"/>
    <property type="match status" value="1"/>
</dbReference>
<feature type="domain" description="PPIase FKBP-type" evidence="16">
    <location>
        <begin position="169"/>
        <end position="236"/>
    </location>
</feature>
<keyword evidence="5 12" id="KW-0132">Cell division</keyword>
<dbReference type="InterPro" id="IPR036611">
    <property type="entry name" value="Trigger_fac_ribosome-bd_sf"/>
</dbReference>
<feature type="compositionally biased region" description="Acidic residues" evidence="15">
    <location>
        <begin position="445"/>
        <end position="456"/>
    </location>
</feature>
<dbReference type="NCBIfam" id="TIGR00115">
    <property type="entry name" value="tig"/>
    <property type="match status" value="1"/>
</dbReference>
<keyword evidence="6 12" id="KW-0697">Rotamase</keyword>
<evidence type="ECO:0000256" key="13">
    <source>
        <dbReference type="PROSITE-ProRule" id="PRU00277"/>
    </source>
</evidence>
<dbReference type="InterPro" id="IPR037041">
    <property type="entry name" value="Trigger_fac_C_sf"/>
</dbReference>
<dbReference type="InterPro" id="IPR001179">
    <property type="entry name" value="PPIase_FKBP_dom"/>
</dbReference>
<dbReference type="Pfam" id="PF05697">
    <property type="entry name" value="Trigger_N"/>
    <property type="match status" value="1"/>
</dbReference>
<comment type="subcellular location">
    <subcellularLocation>
        <location evidence="12">Cytoplasm</location>
    </subcellularLocation>
    <text evidence="12">About half TF is bound to the ribosome near the polypeptide exit tunnel while the other half is free in the cytoplasm.</text>
</comment>
<gene>
    <name evidence="12" type="primary">tig</name>
    <name evidence="17" type="ORF">C7B64_22400</name>
</gene>
<comment type="function">
    <text evidence="10 12">Involved in protein export. Acts as a chaperone by maintaining the newly synthesized protein in an open conformation. Functions as a peptidyl-prolyl cis-trans isomerase.</text>
</comment>
<dbReference type="RefSeq" id="WP_106291576.1">
    <property type="nucleotide sequence ID" value="NZ_PVWJ01000177.1"/>
</dbReference>
<keyword evidence="8 12" id="KW-0413">Isomerase</keyword>
<keyword evidence="18" id="KW-1185">Reference proteome</keyword>
<accession>A0A2T1BXK5</accession>
<keyword evidence="7 12" id="KW-0143">Chaperone</keyword>
<name>A0A2T1BXK5_9CYAN</name>
<sequence>MKVTQEKLSGSRVGLEIEIPAEMSKKVYEKVVQDLSRTAKIPGFRKGKVPRQVLLQRFGSESIKQAVLEDLIQDGFKSALQQEDIPAIGNYQVLSSFDELVKHYQPGESFTFSAAVDVPPEVQLGDYASLKVQAEENPYDVAEVDQFLEERRTEKATLIPVEGRNAQSGDVAVVDYTGKYLPLEDGEESLEISGAQVSDFEMELSEGRFLDDIVKGIIGMNIGETKEVSVEFPDDYPREDLAGKTTLFTISLKDLKEKELPALDDDFAQEVSEFETLSELQSSLEQQFQEKAEQGATANIENAILKELLNYTEIDLPETMIQQEVETMLRQTLSQLQSYGIDTKKILNQETMAQMQQESRPEAINRLKQSLALEEIGKQRSLTIPADKLEAEIDKWKKQLAGQKFDPERLQEVVESDLMKEEAMKWLRENVTVELLPPGSLAEASEAEENVAESEVSESAATTETPE</sequence>
<dbReference type="OrthoDB" id="9767721at2"/>
<evidence type="ECO:0000256" key="10">
    <source>
        <dbReference type="ARBA" id="ARBA00024849"/>
    </source>
</evidence>
<evidence type="ECO:0000256" key="2">
    <source>
        <dbReference type="ARBA" id="ARBA00005464"/>
    </source>
</evidence>
<dbReference type="GO" id="GO:0003755">
    <property type="term" value="F:peptidyl-prolyl cis-trans isomerase activity"/>
    <property type="evidence" value="ECO:0007669"/>
    <property type="project" value="UniProtKB-UniRule"/>
</dbReference>
<evidence type="ECO:0000256" key="7">
    <source>
        <dbReference type="ARBA" id="ARBA00023186"/>
    </source>
</evidence>
<dbReference type="GO" id="GO:0051301">
    <property type="term" value="P:cell division"/>
    <property type="evidence" value="ECO:0007669"/>
    <property type="project" value="UniProtKB-KW"/>
</dbReference>
<proteinExistence type="inferred from homology"/>
<dbReference type="EC" id="5.2.1.8" evidence="3 12"/>
<dbReference type="Pfam" id="PF05698">
    <property type="entry name" value="Trigger_C"/>
    <property type="match status" value="1"/>
</dbReference>
<evidence type="ECO:0000256" key="5">
    <source>
        <dbReference type="ARBA" id="ARBA00022618"/>
    </source>
</evidence>
<evidence type="ECO:0000256" key="11">
    <source>
        <dbReference type="ARBA" id="ARBA00029986"/>
    </source>
</evidence>
<reference evidence="17 18" key="2">
    <citation type="submission" date="2018-03" db="EMBL/GenBank/DDBJ databases">
        <title>The ancient ancestry and fast evolution of plastids.</title>
        <authorList>
            <person name="Moore K.R."/>
            <person name="Magnabosco C."/>
            <person name="Momper L."/>
            <person name="Gold D.A."/>
            <person name="Bosak T."/>
            <person name="Fournier G.P."/>
        </authorList>
    </citation>
    <scope>NUCLEOTIDE SEQUENCE [LARGE SCALE GENOMIC DNA]</scope>
    <source>
        <strain evidence="17 18">CCAP 1448/3</strain>
    </source>
</reference>
<dbReference type="GO" id="GO:0043335">
    <property type="term" value="P:protein unfolding"/>
    <property type="evidence" value="ECO:0007669"/>
    <property type="project" value="TreeGrafter"/>
</dbReference>
<evidence type="ECO:0000256" key="4">
    <source>
        <dbReference type="ARBA" id="ARBA00016902"/>
    </source>
</evidence>
<dbReference type="SUPFAM" id="SSF102735">
    <property type="entry name" value="Trigger factor ribosome-binding domain"/>
    <property type="match status" value="1"/>
</dbReference>
<dbReference type="SUPFAM" id="SSF54534">
    <property type="entry name" value="FKBP-like"/>
    <property type="match status" value="1"/>
</dbReference>
<evidence type="ECO:0000256" key="6">
    <source>
        <dbReference type="ARBA" id="ARBA00023110"/>
    </source>
</evidence>
<dbReference type="AlphaFoldDB" id="A0A2T1BXK5"/>
<dbReference type="GO" id="GO:0044183">
    <property type="term" value="F:protein folding chaperone"/>
    <property type="evidence" value="ECO:0007669"/>
    <property type="project" value="TreeGrafter"/>
</dbReference>
<dbReference type="Gene3D" id="3.30.70.1050">
    <property type="entry name" value="Trigger factor ribosome-binding domain"/>
    <property type="match status" value="1"/>
</dbReference>
<evidence type="ECO:0000256" key="9">
    <source>
        <dbReference type="ARBA" id="ARBA00023306"/>
    </source>
</evidence>
<organism evidence="17 18">
    <name type="scientific">Merismopedia glauca CCAP 1448/3</name>
    <dbReference type="NCBI Taxonomy" id="1296344"/>
    <lineage>
        <taxon>Bacteria</taxon>
        <taxon>Bacillati</taxon>
        <taxon>Cyanobacteriota</taxon>
        <taxon>Cyanophyceae</taxon>
        <taxon>Synechococcales</taxon>
        <taxon>Merismopediaceae</taxon>
        <taxon>Merismopedia</taxon>
    </lineage>
</organism>
<reference evidence="17 18" key="1">
    <citation type="submission" date="2018-02" db="EMBL/GenBank/DDBJ databases">
        <authorList>
            <person name="Cohen D.B."/>
            <person name="Kent A.D."/>
        </authorList>
    </citation>
    <scope>NUCLEOTIDE SEQUENCE [LARGE SCALE GENOMIC DNA]</scope>
    <source>
        <strain evidence="17 18">CCAP 1448/3</strain>
    </source>
</reference>
<evidence type="ECO:0000313" key="17">
    <source>
        <dbReference type="EMBL" id="PSB00653.1"/>
    </source>
</evidence>
<comment type="caution">
    <text evidence="17">The sequence shown here is derived from an EMBL/GenBank/DDBJ whole genome shotgun (WGS) entry which is preliminary data.</text>
</comment>
<comment type="similarity">
    <text evidence="2 12 14">Belongs to the FKBP-type PPIase family. Tig subfamily.</text>
</comment>
<dbReference type="GO" id="GO:0005737">
    <property type="term" value="C:cytoplasm"/>
    <property type="evidence" value="ECO:0007669"/>
    <property type="project" value="UniProtKB-SubCell"/>
</dbReference>
<dbReference type="GO" id="GO:0015031">
    <property type="term" value="P:protein transport"/>
    <property type="evidence" value="ECO:0007669"/>
    <property type="project" value="UniProtKB-UniRule"/>
</dbReference>
<dbReference type="PIRSF" id="PIRSF003095">
    <property type="entry name" value="Trigger_factor"/>
    <property type="match status" value="1"/>
</dbReference>
<comment type="catalytic activity">
    <reaction evidence="1 12 13">
        <text>[protein]-peptidylproline (omega=180) = [protein]-peptidylproline (omega=0)</text>
        <dbReference type="Rhea" id="RHEA:16237"/>
        <dbReference type="Rhea" id="RHEA-COMP:10747"/>
        <dbReference type="Rhea" id="RHEA-COMP:10748"/>
        <dbReference type="ChEBI" id="CHEBI:83833"/>
        <dbReference type="ChEBI" id="CHEBI:83834"/>
        <dbReference type="EC" id="5.2.1.8"/>
    </reaction>
</comment>
<dbReference type="Gene3D" id="3.10.50.40">
    <property type="match status" value="1"/>
</dbReference>
<dbReference type="Proteomes" id="UP000238762">
    <property type="component" value="Unassembled WGS sequence"/>
</dbReference>
<dbReference type="PROSITE" id="PS50059">
    <property type="entry name" value="FKBP_PPIASE"/>
    <property type="match status" value="1"/>
</dbReference>
<protein>
    <recommendedName>
        <fullName evidence="4 12">Trigger factor</fullName>
        <shortName evidence="12">TF</shortName>
        <ecNumber evidence="3 12">5.2.1.8</ecNumber>
    </recommendedName>
    <alternativeName>
        <fullName evidence="11 12">PPIase</fullName>
    </alternativeName>
</protein>
<dbReference type="SUPFAM" id="SSF109998">
    <property type="entry name" value="Triger factor/SurA peptide-binding domain-like"/>
    <property type="match status" value="1"/>
</dbReference>
<evidence type="ECO:0000256" key="15">
    <source>
        <dbReference type="SAM" id="MobiDB-lite"/>
    </source>
</evidence>
<dbReference type="PANTHER" id="PTHR30560:SF3">
    <property type="entry name" value="TRIGGER FACTOR-LIKE PROTEIN TIG, CHLOROPLASTIC"/>
    <property type="match status" value="1"/>
</dbReference>
<keyword evidence="12" id="KW-0963">Cytoplasm</keyword>
<dbReference type="Pfam" id="PF00254">
    <property type="entry name" value="FKBP_C"/>
    <property type="match status" value="1"/>
</dbReference>
<dbReference type="InterPro" id="IPR008881">
    <property type="entry name" value="Trigger_fac_ribosome-bd_bac"/>
</dbReference>
<dbReference type="EMBL" id="PVWJ01000177">
    <property type="protein sequence ID" value="PSB00653.1"/>
    <property type="molecule type" value="Genomic_DNA"/>
</dbReference>
<dbReference type="Gene3D" id="1.10.3120.10">
    <property type="entry name" value="Trigger factor, C-terminal domain"/>
    <property type="match status" value="1"/>
</dbReference>
<comment type="domain">
    <text evidence="12">Consists of 3 domains; the N-terminus binds the ribosome, the middle domain has PPIase activity, while the C-terminus has intrinsic chaperone activity on its own.</text>
</comment>
<dbReference type="HAMAP" id="MF_00303">
    <property type="entry name" value="Trigger_factor_Tig"/>
    <property type="match status" value="1"/>
</dbReference>
<evidence type="ECO:0000259" key="16">
    <source>
        <dbReference type="PROSITE" id="PS50059"/>
    </source>
</evidence>
<dbReference type="InterPro" id="IPR008880">
    <property type="entry name" value="Trigger_fac_C"/>
</dbReference>
<keyword evidence="9 12" id="KW-0131">Cell cycle</keyword>
<evidence type="ECO:0000256" key="12">
    <source>
        <dbReference type="HAMAP-Rule" id="MF_00303"/>
    </source>
</evidence>
<evidence type="ECO:0000313" key="18">
    <source>
        <dbReference type="Proteomes" id="UP000238762"/>
    </source>
</evidence>
<evidence type="ECO:0000256" key="1">
    <source>
        <dbReference type="ARBA" id="ARBA00000971"/>
    </source>
</evidence>
<dbReference type="InterPro" id="IPR027304">
    <property type="entry name" value="Trigger_fact/SurA_dom_sf"/>
</dbReference>
<evidence type="ECO:0000256" key="8">
    <source>
        <dbReference type="ARBA" id="ARBA00023235"/>
    </source>
</evidence>
<dbReference type="InterPro" id="IPR046357">
    <property type="entry name" value="PPIase_dom_sf"/>
</dbReference>
<dbReference type="GO" id="GO:0043022">
    <property type="term" value="F:ribosome binding"/>
    <property type="evidence" value="ECO:0007669"/>
    <property type="project" value="TreeGrafter"/>
</dbReference>